<dbReference type="AlphaFoldDB" id="A0A2X3K8G2"/>
<evidence type="ECO:0000313" key="1">
    <source>
        <dbReference type="EMBL" id="SQD04343.1"/>
    </source>
</evidence>
<dbReference type="Proteomes" id="UP000250991">
    <property type="component" value="Unassembled WGS sequence"/>
</dbReference>
<sequence>MQQEENAGKTFISPDMYEQAKNIHAALQNNTDAARLLNHPDRKSEISYFGFDEETGWKSGSVLISKSGCHTKAFAPT</sequence>
<evidence type="ECO:0000313" key="2">
    <source>
        <dbReference type="Proteomes" id="UP000250991"/>
    </source>
</evidence>
<gene>
    <name evidence="1" type="ORF">NCTC8009_04856</name>
</gene>
<reference evidence="1 2" key="1">
    <citation type="submission" date="2018-06" db="EMBL/GenBank/DDBJ databases">
        <authorList>
            <consortium name="Pathogen Informatics"/>
            <person name="Doyle S."/>
        </authorList>
    </citation>
    <scope>NUCLEOTIDE SEQUENCE [LARGE SCALE GENOMIC DNA]</scope>
    <source>
        <strain evidence="1 2">NCTC8009</strain>
    </source>
</reference>
<protein>
    <submittedName>
        <fullName evidence="1">Putative phage exodeoxyribonuclease</fullName>
    </submittedName>
</protein>
<accession>A0A2X3K8G2</accession>
<organism evidence="1 2">
    <name type="scientific">Escherichia coli</name>
    <dbReference type="NCBI Taxonomy" id="562"/>
    <lineage>
        <taxon>Bacteria</taxon>
        <taxon>Pseudomonadati</taxon>
        <taxon>Pseudomonadota</taxon>
        <taxon>Gammaproteobacteria</taxon>
        <taxon>Enterobacterales</taxon>
        <taxon>Enterobacteriaceae</taxon>
        <taxon>Escherichia</taxon>
    </lineage>
</organism>
<proteinExistence type="predicted"/>
<name>A0A2X3K8G2_ECOLX</name>
<dbReference type="EMBL" id="UARW01000010">
    <property type="protein sequence ID" value="SQD04343.1"/>
    <property type="molecule type" value="Genomic_DNA"/>
</dbReference>